<name>A0A085MLR0_9BILA</name>
<keyword evidence="4" id="KW-1185">Reference proteome</keyword>
<feature type="compositionally biased region" description="Basic and acidic residues" evidence="1">
    <location>
        <begin position="38"/>
        <end position="47"/>
    </location>
</feature>
<protein>
    <submittedName>
        <fullName evidence="2">Uncharacterized protein</fullName>
    </submittedName>
</protein>
<feature type="compositionally biased region" description="Basic residues" evidence="1">
    <location>
        <begin position="50"/>
        <end position="62"/>
    </location>
</feature>
<evidence type="ECO:0000256" key="1">
    <source>
        <dbReference type="SAM" id="MobiDB-lite"/>
    </source>
</evidence>
<dbReference type="EMBL" id="KL367596">
    <property type="protein sequence ID" value="KFD62387.1"/>
    <property type="molecule type" value="Genomic_DNA"/>
</dbReference>
<evidence type="ECO:0000313" key="4">
    <source>
        <dbReference type="Proteomes" id="UP000030764"/>
    </source>
</evidence>
<proteinExistence type="predicted"/>
<dbReference type="EMBL" id="KL363185">
    <property type="protein sequence ID" value="KFD58156.1"/>
    <property type="molecule type" value="Genomic_DNA"/>
</dbReference>
<feature type="region of interest" description="Disordered" evidence="1">
    <location>
        <begin position="1"/>
        <end position="69"/>
    </location>
</feature>
<gene>
    <name evidence="2" type="ORF">M513_00919</name>
    <name evidence="3" type="ORF">M514_00919</name>
</gene>
<sequence length="69" mass="7736">MITRYERSHVATSERKIQGKLDSQKSAAVDYGKTPCGNERHEKEAVWKRNGMKTKPPPKARPGKIAGKT</sequence>
<reference evidence="2 4" key="1">
    <citation type="journal article" date="2014" name="Nat. Genet.">
        <title>Genome and transcriptome of the porcine whipworm Trichuris suis.</title>
        <authorList>
            <person name="Jex A.R."/>
            <person name="Nejsum P."/>
            <person name="Schwarz E.M."/>
            <person name="Hu L."/>
            <person name="Young N.D."/>
            <person name="Hall R.S."/>
            <person name="Korhonen P.K."/>
            <person name="Liao S."/>
            <person name="Thamsborg S."/>
            <person name="Xia J."/>
            <person name="Xu P."/>
            <person name="Wang S."/>
            <person name="Scheerlinck J.P."/>
            <person name="Hofmann A."/>
            <person name="Sternberg P.W."/>
            <person name="Wang J."/>
            <person name="Gasser R.B."/>
        </authorList>
    </citation>
    <scope>NUCLEOTIDE SEQUENCE [LARGE SCALE GENOMIC DNA]</scope>
    <source>
        <strain evidence="3">DCEP-RM93F</strain>
        <strain evidence="2">DCEP-RM93M</strain>
    </source>
</reference>
<dbReference type="Proteomes" id="UP000030758">
    <property type="component" value="Unassembled WGS sequence"/>
</dbReference>
<organism evidence="2 4">
    <name type="scientific">Trichuris suis</name>
    <name type="common">pig whipworm</name>
    <dbReference type="NCBI Taxonomy" id="68888"/>
    <lineage>
        <taxon>Eukaryota</taxon>
        <taxon>Metazoa</taxon>
        <taxon>Ecdysozoa</taxon>
        <taxon>Nematoda</taxon>
        <taxon>Enoplea</taxon>
        <taxon>Dorylaimia</taxon>
        <taxon>Trichinellida</taxon>
        <taxon>Trichuridae</taxon>
        <taxon>Trichuris</taxon>
    </lineage>
</organism>
<evidence type="ECO:0000313" key="3">
    <source>
        <dbReference type="EMBL" id="KFD62387.1"/>
    </source>
</evidence>
<dbReference type="Proteomes" id="UP000030764">
    <property type="component" value="Unassembled WGS sequence"/>
</dbReference>
<evidence type="ECO:0000313" key="2">
    <source>
        <dbReference type="EMBL" id="KFD58156.1"/>
    </source>
</evidence>
<accession>A0A085MLR0</accession>
<feature type="compositionally biased region" description="Basic and acidic residues" evidence="1">
    <location>
        <begin position="1"/>
        <end position="23"/>
    </location>
</feature>
<dbReference type="AlphaFoldDB" id="A0A085MLR0"/>